<dbReference type="RefSeq" id="WP_254756627.1">
    <property type="nucleotide sequence ID" value="NZ_JANCLT010000001.1"/>
</dbReference>
<dbReference type="Proteomes" id="UP001156102">
    <property type="component" value="Unassembled WGS sequence"/>
</dbReference>
<proteinExistence type="predicted"/>
<dbReference type="AlphaFoldDB" id="A0AA41X1V1"/>
<accession>A0AA41X1V1</accession>
<dbReference type="EMBL" id="JANCLT010000001">
    <property type="protein sequence ID" value="MCP8967207.1"/>
    <property type="molecule type" value="Genomic_DNA"/>
</dbReference>
<sequence>MHSYNNRYNSLNDYNDRYSQNYRHDLDMDDPSMVRFLGTLSPGTRVTLQYDAQRPAAGVFQGFQNGNVLLSNFNGFPGVTRVAASRINAVAPFNSAYGWGYND</sequence>
<gene>
    <name evidence="1" type="ORF">NK662_01470</name>
</gene>
<protein>
    <submittedName>
        <fullName evidence="1">Uncharacterized protein</fullName>
    </submittedName>
</protein>
<name>A0AA41X1V1_9BACI</name>
<keyword evidence="2" id="KW-1185">Reference proteome</keyword>
<organism evidence="1 2">
    <name type="scientific">Ectobacillus ponti</name>
    <dbReference type="NCBI Taxonomy" id="2961894"/>
    <lineage>
        <taxon>Bacteria</taxon>
        <taxon>Bacillati</taxon>
        <taxon>Bacillota</taxon>
        <taxon>Bacilli</taxon>
        <taxon>Bacillales</taxon>
        <taxon>Bacillaceae</taxon>
        <taxon>Ectobacillus</taxon>
    </lineage>
</organism>
<comment type="caution">
    <text evidence="1">The sequence shown here is derived from an EMBL/GenBank/DDBJ whole genome shotgun (WGS) entry which is preliminary data.</text>
</comment>
<evidence type="ECO:0000313" key="2">
    <source>
        <dbReference type="Proteomes" id="UP001156102"/>
    </source>
</evidence>
<evidence type="ECO:0000313" key="1">
    <source>
        <dbReference type="EMBL" id="MCP8967207.1"/>
    </source>
</evidence>
<reference evidence="1" key="1">
    <citation type="submission" date="2022-07" db="EMBL/GenBank/DDBJ databases">
        <authorList>
            <person name="Li W.-J."/>
            <person name="Deng Q.-Q."/>
        </authorList>
    </citation>
    <scope>NUCLEOTIDE SEQUENCE</scope>
    <source>
        <strain evidence="1">SYSU M60031</strain>
    </source>
</reference>